<evidence type="ECO:0000256" key="1">
    <source>
        <dbReference type="SAM" id="MobiDB-lite"/>
    </source>
</evidence>
<sequence length="855" mass="93173">MGIEEDEGDVSFGDGASSAGEACGNGVCGKTMAASGASASSEGEGRVVDEGNIQEAESSLREGLSLNYEEARALLGRLEYHRGNVEAALRVFDGIDLQAAVQRLQSSIPEKQSRRSRSRSESLRSVSQHAASLVLEAIYLKSLSLQKLGKVTEAAQECKSVLDAVERIFQHGIPDVLVDNKLQETVSKAVELLPELWKQSGNYQEAMASYRRALLSQWNLNNECCARIQKKFAVFLLYGGVEAGPPSLAAQIDGCFVPKNNLEEAILLLMILLRKYYLGKTEWDPSVIEHFTFALSICGQTSILAKQFEEVLPGIYPRTERWNSLALCYSGSGQNKAALNLLRKSLNRHENPENLLALLLAAKICSEDSLLAAEGVEYARRAIANSQDADQHVKGAGLHYLGICLGKQAKVASSDHERSRLQSEALKSLDEAITLENNDPELLFDLALEYAEHRNTNAALRCAKEYIDATGGSILKGWRLLALILSAQQRFSEAEAVTDAALDETAKWEQGPLLRIKAKLKVSQSLPMDAVEAYRFLLALVQAQRKSFGFFRSSSQVEDDKISEFEVWLGLANLYSSLSYWKDAEICLEKARALQPYSAAALHTEGVMCEARGQVQEALGAYTNALSIKLDHVPSKVSMGALLWKTGSNSLFVARTFLSDALRHQPTNRLAWYYLGMVHKDDGRIADAADCLQAASMLEDSDPIESFSSMDDKCEQEEEEAKEGERAQQPPPPAGLAPAAAVGWGGRRRPPLLLPPAPAAAAAAAGPHHRGHGCCRWPQSPPLARTTAAHAAAAGSCCCCRHYSLLAEDQARKKRRGGGRVPPPSPPSPSRTLALSPDALKGINVKRKRKRGKKK</sequence>
<dbReference type="PANTHER" id="PTHR44102">
    <property type="entry name" value="PROTEIN NPG1"/>
    <property type="match status" value="1"/>
</dbReference>
<protein>
    <submittedName>
        <fullName evidence="2">Uncharacterized protein</fullName>
    </submittedName>
</protein>
<keyword evidence="3" id="KW-1185">Reference proteome</keyword>
<feature type="compositionally biased region" description="Basic residues" evidence="1">
    <location>
        <begin position="844"/>
        <end position="855"/>
    </location>
</feature>
<dbReference type="Pfam" id="PF13432">
    <property type="entry name" value="TPR_16"/>
    <property type="match status" value="1"/>
</dbReference>
<dbReference type="InterPro" id="IPR019734">
    <property type="entry name" value="TPR_rpt"/>
</dbReference>
<dbReference type="InterPro" id="IPR011990">
    <property type="entry name" value="TPR-like_helical_dom_sf"/>
</dbReference>
<dbReference type="Proteomes" id="UP000652761">
    <property type="component" value="Unassembled WGS sequence"/>
</dbReference>
<accession>A0A843UD87</accession>
<proteinExistence type="predicted"/>
<feature type="region of interest" description="Disordered" evidence="1">
    <location>
        <begin position="811"/>
        <end position="855"/>
    </location>
</feature>
<dbReference type="Gene3D" id="1.25.40.10">
    <property type="entry name" value="Tetratricopeptide repeat domain"/>
    <property type="match status" value="3"/>
</dbReference>
<dbReference type="PANTHER" id="PTHR44102:SF5">
    <property type="entry name" value="PROTEIN NPG1"/>
    <property type="match status" value="1"/>
</dbReference>
<evidence type="ECO:0000313" key="3">
    <source>
        <dbReference type="Proteomes" id="UP000652761"/>
    </source>
</evidence>
<feature type="region of interest" description="Disordered" evidence="1">
    <location>
        <begin position="702"/>
        <end position="773"/>
    </location>
</feature>
<reference evidence="2" key="1">
    <citation type="submission" date="2017-07" db="EMBL/GenBank/DDBJ databases">
        <title>Taro Niue Genome Assembly and Annotation.</title>
        <authorList>
            <person name="Atibalentja N."/>
            <person name="Keating K."/>
            <person name="Fields C.J."/>
        </authorList>
    </citation>
    <scope>NUCLEOTIDE SEQUENCE</scope>
    <source>
        <strain evidence="2">Niue_2</strain>
        <tissue evidence="2">Leaf</tissue>
    </source>
</reference>
<gene>
    <name evidence="2" type="ORF">Taro_013830</name>
</gene>
<dbReference type="AlphaFoldDB" id="A0A843UD87"/>
<evidence type="ECO:0000313" key="2">
    <source>
        <dbReference type="EMBL" id="MQL81381.1"/>
    </source>
</evidence>
<organism evidence="2 3">
    <name type="scientific">Colocasia esculenta</name>
    <name type="common">Wild taro</name>
    <name type="synonym">Arum esculentum</name>
    <dbReference type="NCBI Taxonomy" id="4460"/>
    <lineage>
        <taxon>Eukaryota</taxon>
        <taxon>Viridiplantae</taxon>
        <taxon>Streptophyta</taxon>
        <taxon>Embryophyta</taxon>
        <taxon>Tracheophyta</taxon>
        <taxon>Spermatophyta</taxon>
        <taxon>Magnoliopsida</taxon>
        <taxon>Liliopsida</taxon>
        <taxon>Araceae</taxon>
        <taxon>Aroideae</taxon>
        <taxon>Colocasieae</taxon>
        <taxon>Colocasia</taxon>
    </lineage>
</organism>
<comment type="caution">
    <text evidence="2">The sequence shown here is derived from an EMBL/GenBank/DDBJ whole genome shotgun (WGS) entry which is preliminary data.</text>
</comment>
<dbReference type="SUPFAM" id="SSF48452">
    <property type="entry name" value="TPR-like"/>
    <property type="match status" value="2"/>
</dbReference>
<dbReference type="SMART" id="SM00028">
    <property type="entry name" value="TPR"/>
    <property type="match status" value="7"/>
</dbReference>
<dbReference type="OrthoDB" id="29013at2759"/>
<name>A0A843UD87_COLES</name>
<dbReference type="InterPro" id="IPR043376">
    <property type="entry name" value="NPG1-like"/>
</dbReference>
<dbReference type="EMBL" id="NMUH01000563">
    <property type="protein sequence ID" value="MQL81381.1"/>
    <property type="molecule type" value="Genomic_DNA"/>
</dbReference>